<dbReference type="SUPFAM" id="SSF52172">
    <property type="entry name" value="CheY-like"/>
    <property type="match status" value="1"/>
</dbReference>
<feature type="domain" description="Histidine kinase" evidence="7">
    <location>
        <begin position="306"/>
        <end position="524"/>
    </location>
</feature>
<dbReference type="InterPro" id="IPR004358">
    <property type="entry name" value="Sig_transdc_His_kin-like_C"/>
</dbReference>
<feature type="domain" description="Response regulatory" evidence="8">
    <location>
        <begin position="546"/>
        <end position="657"/>
    </location>
</feature>
<reference evidence="10 11" key="1">
    <citation type="submission" date="2023-04" db="EMBL/GenBank/DDBJ databases">
        <title>Marinobulbifer ophiurae gen. nov., sp. Nov., isolate from tissue of brittle star Ophioplocus japonicus.</title>
        <authorList>
            <person name="Kawano K."/>
            <person name="Sawayama S."/>
            <person name="Nakagawa S."/>
        </authorList>
    </citation>
    <scope>NUCLEOTIDE SEQUENCE [LARGE SCALE GENOMIC DNA]</scope>
    <source>
        <strain evidence="10 11">NKW57</strain>
    </source>
</reference>
<gene>
    <name evidence="10" type="ORF">MNKW57_17030</name>
</gene>
<dbReference type="InterPro" id="IPR005467">
    <property type="entry name" value="His_kinase_dom"/>
</dbReference>
<proteinExistence type="predicted"/>
<evidence type="ECO:0000259" key="9">
    <source>
        <dbReference type="PROSITE" id="PS50113"/>
    </source>
</evidence>
<protein>
    <recommendedName>
        <fullName evidence="2">histidine kinase</fullName>
        <ecNumber evidence="2">2.7.13.3</ecNumber>
    </recommendedName>
</protein>
<evidence type="ECO:0000256" key="1">
    <source>
        <dbReference type="ARBA" id="ARBA00000085"/>
    </source>
</evidence>
<keyword evidence="5" id="KW-0418">Kinase</keyword>
<dbReference type="SMART" id="SM00387">
    <property type="entry name" value="HATPase_c"/>
    <property type="match status" value="1"/>
</dbReference>
<dbReference type="PRINTS" id="PR00344">
    <property type="entry name" value="BCTRLSENSOR"/>
</dbReference>
<dbReference type="PROSITE" id="PS50113">
    <property type="entry name" value="PAC"/>
    <property type="match status" value="1"/>
</dbReference>
<evidence type="ECO:0000256" key="6">
    <source>
        <dbReference type="PROSITE-ProRule" id="PRU00169"/>
    </source>
</evidence>
<comment type="catalytic activity">
    <reaction evidence="1">
        <text>ATP + protein L-histidine = ADP + protein N-phospho-L-histidine.</text>
        <dbReference type="EC" id="2.7.13.3"/>
    </reaction>
</comment>
<dbReference type="InterPro" id="IPR035965">
    <property type="entry name" value="PAS-like_dom_sf"/>
</dbReference>
<comment type="caution">
    <text evidence="10">The sequence shown here is derived from an EMBL/GenBank/DDBJ whole genome shotgun (WGS) entry which is preliminary data.</text>
</comment>
<dbReference type="InterPro" id="IPR001789">
    <property type="entry name" value="Sig_transdc_resp-reg_receiver"/>
</dbReference>
<dbReference type="EMBL" id="BSYJ01000003">
    <property type="protein sequence ID" value="GMG87382.1"/>
    <property type="molecule type" value="Genomic_DNA"/>
</dbReference>
<dbReference type="Proteomes" id="UP001224392">
    <property type="component" value="Unassembled WGS sequence"/>
</dbReference>
<evidence type="ECO:0000259" key="8">
    <source>
        <dbReference type="PROSITE" id="PS50110"/>
    </source>
</evidence>
<dbReference type="InterPro" id="IPR011006">
    <property type="entry name" value="CheY-like_superfamily"/>
</dbReference>
<dbReference type="CDD" id="cd00082">
    <property type="entry name" value="HisKA"/>
    <property type="match status" value="1"/>
</dbReference>
<evidence type="ECO:0000256" key="2">
    <source>
        <dbReference type="ARBA" id="ARBA00012438"/>
    </source>
</evidence>
<name>A0ABQ6LZB4_9GAMM</name>
<accession>A0ABQ6LZB4</accession>
<dbReference type="InterPro" id="IPR001610">
    <property type="entry name" value="PAC"/>
</dbReference>
<dbReference type="InterPro" id="IPR000700">
    <property type="entry name" value="PAS-assoc_C"/>
</dbReference>
<dbReference type="Gene3D" id="3.30.450.20">
    <property type="entry name" value="PAS domain"/>
    <property type="match status" value="2"/>
</dbReference>
<dbReference type="SUPFAM" id="SSF47384">
    <property type="entry name" value="Homodimeric domain of signal transducing histidine kinase"/>
    <property type="match status" value="1"/>
</dbReference>
<dbReference type="CDD" id="cd16922">
    <property type="entry name" value="HATPase_EvgS-ArcB-TorS-like"/>
    <property type="match status" value="1"/>
</dbReference>
<dbReference type="InterPro" id="IPR036097">
    <property type="entry name" value="HisK_dim/P_sf"/>
</dbReference>
<dbReference type="Gene3D" id="3.40.50.2300">
    <property type="match status" value="1"/>
</dbReference>
<evidence type="ECO:0000259" key="7">
    <source>
        <dbReference type="PROSITE" id="PS50109"/>
    </source>
</evidence>
<evidence type="ECO:0000313" key="10">
    <source>
        <dbReference type="EMBL" id="GMG87382.1"/>
    </source>
</evidence>
<dbReference type="PROSITE" id="PS50110">
    <property type="entry name" value="RESPONSE_REGULATORY"/>
    <property type="match status" value="1"/>
</dbReference>
<evidence type="ECO:0000256" key="3">
    <source>
        <dbReference type="ARBA" id="ARBA00022553"/>
    </source>
</evidence>
<keyword evidence="11" id="KW-1185">Reference proteome</keyword>
<dbReference type="PANTHER" id="PTHR43047">
    <property type="entry name" value="TWO-COMPONENT HISTIDINE PROTEIN KINASE"/>
    <property type="match status" value="1"/>
</dbReference>
<dbReference type="Pfam" id="PF00072">
    <property type="entry name" value="Response_reg"/>
    <property type="match status" value="1"/>
</dbReference>
<dbReference type="Pfam" id="PF02518">
    <property type="entry name" value="HATPase_c"/>
    <property type="match status" value="1"/>
</dbReference>
<evidence type="ECO:0000256" key="5">
    <source>
        <dbReference type="ARBA" id="ARBA00022777"/>
    </source>
</evidence>
<dbReference type="PANTHER" id="PTHR43047:SF72">
    <property type="entry name" value="OSMOSENSING HISTIDINE PROTEIN KINASE SLN1"/>
    <property type="match status" value="1"/>
</dbReference>
<dbReference type="PROSITE" id="PS50109">
    <property type="entry name" value="HIS_KIN"/>
    <property type="match status" value="1"/>
</dbReference>
<keyword evidence="3 6" id="KW-0597">Phosphoprotein</keyword>
<evidence type="ECO:0000256" key="4">
    <source>
        <dbReference type="ARBA" id="ARBA00022679"/>
    </source>
</evidence>
<feature type="domain" description="PAC" evidence="9">
    <location>
        <begin position="238"/>
        <end position="290"/>
    </location>
</feature>
<dbReference type="InterPro" id="IPR013655">
    <property type="entry name" value="PAS_fold_3"/>
</dbReference>
<keyword evidence="4" id="KW-0808">Transferase</keyword>
<evidence type="ECO:0000313" key="11">
    <source>
        <dbReference type="Proteomes" id="UP001224392"/>
    </source>
</evidence>
<feature type="modified residue" description="4-aspartylphosphate" evidence="6">
    <location>
        <position position="596"/>
    </location>
</feature>
<dbReference type="SMART" id="SM00388">
    <property type="entry name" value="HisKA"/>
    <property type="match status" value="1"/>
</dbReference>
<organism evidence="10 11">
    <name type="scientific">Biformimicrobium ophioploci</name>
    <dbReference type="NCBI Taxonomy" id="3036711"/>
    <lineage>
        <taxon>Bacteria</taxon>
        <taxon>Pseudomonadati</taxon>
        <taxon>Pseudomonadota</taxon>
        <taxon>Gammaproteobacteria</taxon>
        <taxon>Cellvibrionales</taxon>
        <taxon>Microbulbiferaceae</taxon>
        <taxon>Biformimicrobium</taxon>
    </lineage>
</organism>
<dbReference type="SUPFAM" id="SSF55785">
    <property type="entry name" value="PYP-like sensor domain (PAS domain)"/>
    <property type="match status" value="1"/>
</dbReference>
<dbReference type="SUPFAM" id="SSF55874">
    <property type="entry name" value="ATPase domain of HSP90 chaperone/DNA topoisomerase II/histidine kinase"/>
    <property type="match status" value="1"/>
</dbReference>
<dbReference type="Pfam" id="PF08447">
    <property type="entry name" value="PAS_3"/>
    <property type="match status" value="1"/>
</dbReference>
<dbReference type="SMART" id="SM00086">
    <property type="entry name" value="PAC"/>
    <property type="match status" value="1"/>
</dbReference>
<dbReference type="InterPro" id="IPR003594">
    <property type="entry name" value="HATPase_dom"/>
</dbReference>
<dbReference type="SMART" id="SM00448">
    <property type="entry name" value="REC"/>
    <property type="match status" value="1"/>
</dbReference>
<dbReference type="Gene3D" id="1.10.287.130">
    <property type="match status" value="1"/>
</dbReference>
<dbReference type="Gene3D" id="3.30.565.10">
    <property type="entry name" value="Histidine kinase-like ATPase, C-terminal domain"/>
    <property type="match status" value="1"/>
</dbReference>
<dbReference type="RefSeq" id="WP_285764012.1">
    <property type="nucleotide sequence ID" value="NZ_BSYJ01000003.1"/>
</dbReference>
<dbReference type="EC" id="2.7.13.3" evidence="2"/>
<dbReference type="InterPro" id="IPR036890">
    <property type="entry name" value="HATPase_C_sf"/>
</dbReference>
<dbReference type="InterPro" id="IPR003661">
    <property type="entry name" value="HisK_dim/P_dom"/>
</dbReference>
<sequence length="675" mass="74759">MARDLENKREFQLAGGHIIPTRPFDARTPEELARQVENLHNLYLDHYCGIWEWKPSGDSVVTGEFWDQFGAADSVLEQLLCGDSPALVHHEDLSAVQAAWSALVGKQRRMDLTARAFDREGNLCWVRMWGRCALESGEKVFAGGCEDVTPQAAEQNYWRLQAEKISSAITAVGDGLWEWDIPSGRLIWSVGCFEALGYTGENMPEQPDAEFLRQHLDAEQFARIEQAVQDNAQNKRPFVVEFQVRHLSGRLLWYRARAHLRLDENGQPERITGTTQDITSTRQSQLLRQSERESRLAHTQATLLSSLGHELKTPLNAILGYSQLFDHDQKLTPEQREQIFEIRRAGKHLLHLVDDVMDLARIDVEELATAVTAVNPAQLIRESAALLVPLAEARKVTLEFDEAEWRQAYVGADPVRLKQIVVNLVGNAVKYNVPGGRVAISLSLQAKRVLRLSVMDTGIGIPTELRDKVFEPFNRLGAEAGDVEGTGIGLAITRRLTEGMGGSIDFESHPGQGSVFWVDFPLVDAPPETAARAPGVERVVRLPACRLLYVDDKPANARLLERLFRRFPQAELECVSDAVEALFVARTRPPDVLLLDTSAPGMSTESLLEILNADECTRGIPVVALGALAQQHDGQFAAQLGRPIEMPLLVSVLARCLAPAASPATVVAAEEESVV</sequence>
<dbReference type="Pfam" id="PF00512">
    <property type="entry name" value="HisKA"/>
    <property type="match status" value="1"/>
</dbReference>